<name>A0ABN7K286_9BACT</name>
<evidence type="ECO:0000256" key="1">
    <source>
        <dbReference type="ARBA" id="ARBA00010923"/>
    </source>
</evidence>
<feature type="domain" description="Type I restriction modification DNA specificity" evidence="4">
    <location>
        <begin position="4"/>
        <end position="138"/>
    </location>
</feature>
<organism evidence="5 6">
    <name type="scientific">Campylobacter majalis</name>
    <dbReference type="NCBI Taxonomy" id="2790656"/>
    <lineage>
        <taxon>Bacteria</taxon>
        <taxon>Pseudomonadati</taxon>
        <taxon>Campylobacterota</taxon>
        <taxon>Epsilonproteobacteria</taxon>
        <taxon>Campylobacterales</taxon>
        <taxon>Campylobacteraceae</taxon>
        <taxon>Campylobacter</taxon>
    </lineage>
</organism>
<dbReference type="EMBL" id="CAJHOF010000001">
    <property type="protein sequence ID" value="CAD7286652.1"/>
    <property type="molecule type" value="Genomic_DNA"/>
</dbReference>
<gene>
    <name evidence="5" type="ORF">LMG7974_00016</name>
</gene>
<sequence length="167" mass="19372">MKSNPQLNKDSFKFSENGKFPYFTRTCLNNGIAGYVEYLDEEHKIKGNSIAVGMLGMQFFYMEKDFYAGQFTKTIFSKFGNLNSKIAQYFITLLNKNQKIYQGILVRDFEKEFNKTSIILPTINGELNFNFMQNFIKAVQKLVIKDVVLWADAKIQTTKNIIARKRA</sequence>
<comment type="caution">
    <text evidence="5">The sequence shown here is derived from an EMBL/GenBank/DDBJ whole genome shotgun (WGS) entry which is preliminary data.</text>
</comment>
<dbReference type="SUPFAM" id="SSF116734">
    <property type="entry name" value="DNA methylase specificity domain"/>
    <property type="match status" value="1"/>
</dbReference>
<evidence type="ECO:0000256" key="3">
    <source>
        <dbReference type="ARBA" id="ARBA00023125"/>
    </source>
</evidence>
<keyword evidence="3" id="KW-0238">DNA-binding</keyword>
<accession>A0ABN7K286</accession>
<evidence type="ECO:0000313" key="6">
    <source>
        <dbReference type="Proteomes" id="UP000789803"/>
    </source>
</evidence>
<protein>
    <recommendedName>
        <fullName evidence="4">Type I restriction modification DNA specificity domain-containing protein</fullName>
    </recommendedName>
</protein>
<keyword evidence="6" id="KW-1185">Reference proteome</keyword>
<dbReference type="Gene3D" id="3.90.220.20">
    <property type="entry name" value="DNA methylase specificity domains"/>
    <property type="match status" value="1"/>
</dbReference>
<keyword evidence="2" id="KW-0680">Restriction system</keyword>
<reference evidence="5 6" key="1">
    <citation type="submission" date="2020-11" db="EMBL/GenBank/DDBJ databases">
        <authorList>
            <person name="Peeters C."/>
        </authorList>
    </citation>
    <scope>NUCLEOTIDE SEQUENCE [LARGE SCALE GENOMIC DNA]</scope>
    <source>
        <strain evidence="5 6">LMG 7974</strain>
    </source>
</reference>
<proteinExistence type="inferred from homology"/>
<evidence type="ECO:0000313" key="5">
    <source>
        <dbReference type="EMBL" id="CAD7286652.1"/>
    </source>
</evidence>
<evidence type="ECO:0000256" key="2">
    <source>
        <dbReference type="ARBA" id="ARBA00022747"/>
    </source>
</evidence>
<dbReference type="InterPro" id="IPR044946">
    <property type="entry name" value="Restrct_endonuc_typeI_TRD_sf"/>
</dbReference>
<dbReference type="InterPro" id="IPR000055">
    <property type="entry name" value="Restrct_endonuc_typeI_TRD"/>
</dbReference>
<dbReference type="Pfam" id="PF01420">
    <property type="entry name" value="Methylase_S"/>
    <property type="match status" value="1"/>
</dbReference>
<dbReference type="Proteomes" id="UP000789803">
    <property type="component" value="Unassembled WGS sequence"/>
</dbReference>
<evidence type="ECO:0000259" key="4">
    <source>
        <dbReference type="Pfam" id="PF01420"/>
    </source>
</evidence>
<comment type="similarity">
    <text evidence="1">Belongs to the type-I restriction system S methylase family.</text>
</comment>